<dbReference type="SUPFAM" id="SSF48726">
    <property type="entry name" value="Immunoglobulin"/>
    <property type="match status" value="2"/>
</dbReference>
<reference evidence="6" key="1">
    <citation type="journal article" date="2014" name="Nat. Genet.">
        <title>Genome of the human hookworm Necator americanus.</title>
        <authorList>
            <person name="Tang Y.T."/>
            <person name="Gao X."/>
            <person name="Rosa B.A."/>
            <person name="Abubucker S."/>
            <person name="Hallsworth-Pepin K."/>
            <person name="Martin J."/>
            <person name="Tyagi R."/>
            <person name="Heizer E."/>
            <person name="Zhang X."/>
            <person name="Bhonagiri-Palsikar V."/>
            <person name="Minx P."/>
            <person name="Warren W.C."/>
            <person name="Wang Q."/>
            <person name="Zhan B."/>
            <person name="Hotez P.J."/>
            <person name="Sternberg P.W."/>
            <person name="Dougall A."/>
            <person name="Gaze S.T."/>
            <person name="Mulvenna J."/>
            <person name="Sotillo J."/>
            <person name="Ranganathan S."/>
            <person name="Rabelo E.M."/>
            <person name="Wilson R.K."/>
            <person name="Felgner P.L."/>
            <person name="Bethony J."/>
            <person name="Hawdon J.M."/>
            <person name="Gasser R.B."/>
            <person name="Loukas A."/>
            <person name="Mitreva M."/>
        </authorList>
    </citation>
    <scope>NUCLEOTIDE SEQUENCE [LARGE SCALE GENOMIC DNA]</scope>
</reference>
<dbReference type="Pfam" id="PF07679">
    <property type="entry name" value="I-set"/>
    <property type="match status" value="2"/>
</dbReference>
<evidence type="ECO:0000256" key="3">
    <source>
        <dbReference type="ARBA" id="ARBA00023319"/>
    </source>
</evidence>
<organism evidence="5 6">
    <name type="scientific">Necator americanus</name>
    <name type="common">Human hookworm</name>
    <dbReference type="NCBI Taxonomy" id="51031"/>
    <lineage>
        <taxon>Eukaryota</taxon>
        <taxon>Metazoa</taxon>
        <taxon>Ecdysozoa</taxon>
        <taxon>Nematoda</taxon>
        <taxon>Chromadorea</taxon>
        <taxon>Rhabditida</taxon>
        <taxon>Rhabditina</taxon>
        <taxon>Rhabditomorpha</taxon>
        <taxon>Strongyloidea</taxon>
        <taxon>Ancylostomatidae</taxon>
        <taxon>Bunostominae</taxon>
        <taxon>Necator</taxon>
    </lineage>
</organism>
<dbReference type="STRING" id="51031.W2TJH8"/>
<dbReference type="InterPro" id="IPR036179">
    <property type="entry name" value="Ig-like_dom_sf"/>
</dbReference>
<dbReference type="InterPro" id="IPR050958">
    <property type="entry name" value="Cell_Adh-Cytoskel_Orgn"/>
</dbReference>
<evidence type="ECO:0000256" key="1">
    <source>
        <dbReference type="ARBA" id="ARBA00022729"/>
    </source>
</evidence>
<name>W2TJH8_NECAM</name>
<dbReference type="InterPro" id="IPR007110">
    <property type="entry name" value="Ig-like_dom"/>
</dbReference>
<gene>
    <name evidence="5" type="ORF">NECAME_17916</name>
</gene>
<dbReference type="Gene3D" id="2.60.40.10">
    <property type="entry name" value="Immunoglobulins"/>
    <property type="match status" value="2"/>
</dbReference>
<sequence>MKCENGVCTLTLSNVSIRDAGTYVCEAENIHGSARSHSIVEVTPPPEKEHFAPKFIELLANRSVFENEEIVLECSVTGKPTPTITW</sequence>
<evidence type="ECO:0000313" key="5">
    <source>
        <dbReference type="EMBL" id="ETN81311.1"/>
    </source>
</evidence>
<evidence type="ECO:0000259" key="4">
    <source>
        <dbReference type="PROSITE" id="PS50835"/>
    </source>
</evidence>
<keyword evidence="2" id="KW-1015">Disulfide bond</keyword>
<keyword evidence="1" id="KW-0732">Signal</keyword>
<dbReference type="AlphaFoldDB" id="W2TJH8"/>
<evidence type="ECO:0000313" key="6">
    <source>
        <dbReference type="Proteomes" id="UP000053676"/>
    </source>
</evidence>
<dbReference type="PANTHER" id="PTHR45080:SF8">
    <property type="entry name" value="IG-LIKE DOMAIN-CONTAINING PROTEIN"/>
    <property type="match status" value="1"/>
</dbReference>
<proteinExistence type="predicted"/>
<dbReference type="KEGG" id="nai:NECAME_17916"/>
<dbReference type="Proteomes" id="UP000053676">
    <property type="component" value="Unassembled WGS sequence"/>
</dbReference>
<dbReference type="EMBL" id="KI658774">
    <property type="protein sequence ID" value="ETN81311.1"/>
    <property type="molecule type" value="Genomic_DNA"/>
</dbReference>
<dbReference type="PROSITE" id="PS50835">
    <property type="entry name" value="IG_LIKE"/>
    <property type="match status" value="2"/>
</dbReference>
<dbReference type="OrthoDB" id="2152335at2759"/>
<accession>W2TJH8</accession>
<protein>
    <recommendedName>
        <fullName evidence="4">Ig-like domain-containing protein</fullName>
    </recommendedName>
</protein>
<keyword evidence="3" id="KW-0393">Immunoglobulin domain</keyword>
<feature type="domain" description="Ig-like" evidence="4">
    <location>
        <begin position="53"/>
        <end position="86"/>
    </location>
</feature>
<dbReference type="GO" id="GO:0005886">
    <property type="term" value="C:plasma membrane"/>
    <property type="evidence" value="ECO:0007669"/>
    <property type="project" value="TreeGrafter"/>
</dbReference>
<dbReference type="PANTHER" id="PTHR45080">
    <property type="entry name" value="CONTACTIN 5"/>
    <property type="match status" value="1"/>
</dbReference>
<feature type="domain" description="Ig-like" evidence="4">
    <location>
        <begin position="1"/>
        <end position="43"/>
    </location>
</feature>
<dbReference type="CDD" id="cd00096">
    <property type="entry name" value="Ig"/>
    <property type="match status" value="1"/>
</dbReference>
<keyword evidence="6" id="KW-1185">Reference proteome</keyword>
<evidence type="ECO:0000256" key="2">
    <source>
        <dbReference type="ARBA" id="ARBA00023157"/>
    </source>
</evidence>
<dbReference type="GO" id="GO:0007156">
    <property type="term" value="P:homophilic cell adhesion via plasma membrane adhesion molecules"/>
    <property type="evidence" value="ECO:0007669"/>
    <property type="project" value="TreeGrafter"/>
</dbReference>
<dbReference type="InterPro" id="IPR013783">
    <property type="entry name" value="Ig-like_fold"/>
</dbReference>
<dbReference type="InterPro" id="IPR013098">
    <property type="entry name" value="Ig_I-set"/>
</dbReference>